<protein>
    <submittedName>
        <fullName evidence="2">Uncharacterized protein</fullName>
    </submittedName>
</protein>
<feature type="compositionally biased region" description="Acidic residues" evidence="1">
    <location>
        <begin position="138"/>
        <end position="161"/>
    </location>
</feature>
<feature type="region of interest" description="Disordered" evidence="1">
    <location>
        <begin position="229"/>
        <end position="253"/>
    </location>
</feature>
<proteinExistence type="predicted"/>
<feature type="non-terminal residue" evidence="2">
    <location>
        <position position="1"/>
    </location>
</feature>
<dbReference type="Proteomes" id="UP001189429">
    <property type="component" value="Unassembled WGS sequence"/>
</dbReference>
<name>A0ABN9TGT6_9DINO</name>
<feature type="compositionally biased region" description="Basic and acidic residues" evidence="1">
    <location>
        <begin position="231"/>
        <end position="242"/>
    </location>
</feature>
<accession>A0ABN9TGT6</accession>
<feature type="compositionally biased region" description="Acidic residues" evidence="1">
    <location>
        <begin position="120"/>
        <end position="131"/>
    </location>
</feature>
<feature type="compositionally biased region" description="Low complexity" evidence="1">
    <location>
        <begin position="179"/>
        <end position="200"/>
    </location>
</feature>
<evidence type="ECO:0000313" key="3">
    <source>
        <dbReference type="Proteomes" id="UP001189429"/>
    </source>
</evidence>
<keyword evidence="3" id="KW-1185">Reference proteome</keyword>
<feature type="region of interest" description="Disordered" evidence="1">
    <location>
        <begin position="105"/>
        <end position="206"/>
    </location>
</feature>
<reference evidence="2" key="1">
    <citation type="submission" date="2023-10" db="EMBL/GenBank/DDBJ databases">
        <authorList>
            <person name="Chen Y."/>
            <person name="Shah S."/>
            <person name="Dougan E. K."/>
            <person name="Thang M."/>
            <person name="Chan C."/>
        </authorList>
    </citation>
    <scope>NUCLEOTIDE SEQUENCE [LARGE SCALE GENOMIC DNA]</scope>
</reference>
<sequence>VPDDLVGPAGASATAAPNVLWRGLKDDNVVLARVVKKNRVEWLQLWQNPRSQVLQLLPRPDSNFEKAKTWLVDAAKRYSSGQSTKAELEAEKQQFIQKETAAMKRPAAAFSGMAKRCKVDDDEEAEEEEEAGEHAAADAEDAEDGEDGDGVEDGGDMEDAEQPAVGKKPAANVGEKKPVTVQKKPVTVQQVKPTTAQQVKPVTVQQAQQVPLDETAIAPLDRAVIATAKPQTHEERTPERAPEPAVAPPCGEIPEGAFGFF</sequence>
<evidence type="ECO:0000256" key="1">
    <source>
        <dbReference type="SAM" id="MobiDB-lite"/>
    </source>
</evidence>
<organism evidence="2 3">
    <name type="scientific">Prorocentrum cordatum</name>
    <dbReference type="NCBI Taxonomy" id="2364126"/>
    <lineage>
        <taxon>Eukaryota</taxon>
        <taxon>Sar</taxon>
        <taxon>Alveolata</taxon>
        <taxon>Dinophyceae</taxon>
        <taxon>Prorocentrales</taxon>
        <taxon>Prorocentraceae</taxon>
        <taxon>Prorocentrum</taxon>
    </lineage>
</organism>
<dbReference type="EMBL" id="CAUYUJ010014709">
    <property type="protein sequence ID" value="CAK0845004.1"/>
    <property type="molecule type" value="Genomic_DNA"/>
</dbReference>
<evidence type="ECO:0000313" key="2">
    <source>
        <dbReference type="EMBL" id="CAK0845004.1"/>
    </source>
</evidence>
<gene>
    <name evidence="2" type="ORF">PCOR1329_LOCUS38936</name>
</gene>
<comment type="caution">
    <text evidence="2">The sequence shown here is derived from an EMBL/GenBank/DDBJ whole genome shotgun (WGS) entry which is preliminary data.</text>
</comment>